<dbReference type="Proteomes" id="UP001143981">
    <property type="component" value="Unassembled WGS sequence"/>
</dbReference>
<dbReference type="OrthoDB" id="289314at2759"/>
<sequence>PCEDDRPVDSDDPLAQFQQEESQLWGGGAGSTLPRLGARARGAGKQQPNGRRGSQASEDMGGFGGGAHAPLPKSMAQSEYVGRAGGRNAMDAGTNGKMAASTPALWDVTDDELSVDGQHPGGGGGGEYQRRQPVGAGSSSPSAPAPFGARLLRSPRAIGDGIMNRLTFALNGMMDVDPEQMRHNQIGRASDKISMLEDQLEMLSNDMTLINTSTQDNLDRFQKQKVREVKGVLIAMAKMHLEWAEKNLEIWSEARRAVDEV</sequence>
<dbReference type="PANTHER" id="PTHR46979">
    <property type="entry name" value="SORTING NEXIN-41"/>
    <property type="match status" value="1"/>
</dbReference>
<accession>A0A9W7XTL0</accession>
<name>A0A9W7XTL0_9FUNG</name>
<evidence type="ECO:0000256" key="1">
    <source>
        <dbReference type="ARBA" id="ARBA00010883"/>
    </source>
</evidence>
<feature type="compositionally biased region" description="Polar residues" evidence="5">
    <location>
        <begin position="46"/>
        <end position="57"/>
    </location>
</feature>
<proteinExistence type="inferred from homology"/>
<keyword evidence="3" id="KW-0653">Protein transport</keyword>
<feature type="compositionally biased region" description="Low complexity" evidence="5">
    <location>
        <begin position="133"/>
        <end position="148"/>
    </location>
</feature>
<evidence type="ECO:0000256" key="4">
    <source>
        <dbReference type="ARBA" id="ARBA00023121"/>
    </source>
</evidence>
<dbReference type="GO" id="GO:0008289">
    <property type="term" value="F:lipid binding"/>
    <property type="evidence" value="ECO:0007669"/>
    <property type="project" value="UniProtKB-KW"/>
</dbReference>
<feature type="region of interest" description="Disordered" evidence="5">
    <location>
        <begin position="112"/>
        <end position="148"/>
    </location>
</feature>
<gene>
    <name evidence="6" type="primary">ATG20_2</name>
    <name evidence="6" type="ORF">LPJ61_007050</name>
</gene>
<dbReference type="AlphaFoldDB" id="A0A9W7XTL0"/>
<protein>
    <submittedName>
        <fullName evidence="6">Sorting nexin, cytoplasm-to-vacuole targeting pathway/endosomal sorting</fullName>
    </submittedName>
</protein>
<comment type="caution">
    <text evidence="6">The sequence shown here is derived from an EMBL/GenBank/DDBJ whole genome shotgun (WGS) entry which is preliminary data.</text>
</comment>
<dbReference type="InterPro" id="IPR027267">
    <property type="entry name" value="AH/BAR_dom_sf"/>
</dbReference>
<dbReference type="GO" id="GO:0015031">
    <property type="term" value="P:protein transport"/>
    <property type="evidence" value="ECO:0007669"/>
    <property type="project" value="UniProtKB-KW"/>
</dbReference>
<evidence type="ECO:0000256" key="2">
    <source>
        <dbReference type="ARBA" id="ARBA00022448"/>
    </source>
</evidence>
<feature type="region of interest" description="Disordered" evidence="5">
    <location>
        <begin position="1"/>
        <end position="72"/>
    </location>
</feature>
<keyword evidence="2" id="KW-0813">Transport</keyword>
<keyword evidence="4" id="KW-0446">Lipid-binding</keyword>
<dbReference type="PANTHER" id="PTHR46979:SF2">
    <property type="entry name" value="SORTING NEXIN-41"/>
    <property type="match status" value="1"/>
</dbReference>
<dbReference type="InterPro" id="IPR051079">
    <property type="entry name" value="Sorting_Nexin_Autophagy"/>
</dbReference>
<evidence type="ECO:0000256" key="3">
    <source>
        <dbReference type="ARBA" id="ARBA00022927"/>
    </source>
</evidence>
<evidence type="ECO:0000313" key="6">
    <source>
        <dbReference type="EMBL" id="KAJ1717915.1"/>
    </source>
</evidence>
<reference evidence="6" key="1">
    <citation type="submission" date="2022-07" db="EMBL/GenBank/DDBJ databases">
        <title>Phylogenomic reconstructions and comparative analyses of Kickxellomycotina fungi.</title>
        <authorList>
            <person name="Reynolds N.K."/>
            <person name="Stajich J.E."/>
            <person name="Barry K."/>
            <person name="Grigoriev I.V."/>
            <person name="Crous P."/>
            <person name="Smith M.E."/>
        </authorList>
    </citation>
    <scope>NUCLEOTIDE SEQUENCE</scope>
    <source>
        <strain evidence="6">BCRC 34381</strain>
    </source>
</reference>
<organism evidence="6 7">
    <name type="scientific">Coemansia biformis</name>
    <dbReference type="NCBI Taxonomy" id="1286918"/>
    <lineage>
        <taxon>Eukaryota</taxon>
        <taxon>Fungi</taxon>
        <taxon>Fungi incertae sedis</taxon>
        <taxon>Zoopagomycota</taxon>
        <taxon>Kickxellomycotina</taxon>
        <taxon>Kickxellomycetes</taxon>
        <taxon>Kickxellales</taxon>
        <taxon>Kickxellaceae</taxon>
        <taxon>Coemansia</taxon>
    </lineage>
</organism>
<feature type="non-terminal residue" evidence="6">
    <location>
        <position position="1"/>
    </location>
</feature>
<comment type="similarity">
    <text evidence="1">Belongs to the sorting nexin family.</text>
</comment>
<keyword evidence="7" id="KW-1185">Reference proteome</keyword>
<evidence type="ECO:0000313" key="7">
    <source>
        <dbReference type="Proteomes" id="UP001143981"/>
    </source>
</evidence>
<dbReference type="Gene3D" id="1.20.1270.60">
    <property type="entry name" value="Arfaptin homology (AH) domain/BAR domain"/>
    <property type="match status" value="1"/>
</dbReference>
<evidence type="ECO:0000256" key="5">
    <source>
        <dbReference type="SAM" id="MobiDB-lite"/>
    </source>
</evidence>
<dbReference type="EMBL" id="JANBOI010004229">
    <property type="protein sequence ID" value="KAJ1717915.1"/>
    <property type="molecule type" value="Genomic_DNA"/>
</dbReference>